<reference evidence="2 3" key="1">
    <citation type="submission" date="2024-04" db="EMBL/GenBank/DDBJ databases">
        <title>Phyllosticta paracitricarpa is synonymous to the EU quarantine fungus P. citricarpa based on phylogenomic analyses.</title>
        <authorList>
            <consortium name="Lawrence Berkeley National Laboratory"/>
            <person name="Van Ingen-Buijs V.A."/>
            <person name="Van Westerhoven A.C."/>
            <person name="Haridas S."/>
            <person name="Skiadas P."/>
            <person name="Martin F."/>
            <person name="Groenewald J.Z."/>
            <person name="Crous P.W."/>
            <person name="Seidl M.F."/>
        </authorList>
    </citation>
    <scope>NUCLEOTIDE SEQUENCE [LARGE SCALE GENOMIC DNA]</scope>
    <source>
        <strain evidence="2 3">CBS 123374</strain>
    </source>
</reference>
<keyword evidence="3" id="KW-1185">Reference proteome</keyword>
<feature type="compositionally biased region" description="Low complexity" evidence="1">
    <location>
        <begin position="111"/>
        <end position="139"/>
    </location>
</feature>
<sequence length="301" mass="34276">MTFRYYTAQQRHLASDLTPCWICHEDFAVGEWLGEHRCSHFAHLECLAHLRDSVPAQEHMLNCLCGARLPKTLLPEGSNTREREGLDNTQNAEDEGQGEVESELNVEDHTSPAPTQPASAQPASAQPSSEPSAQPAPEAVLTTTQQTPEDHIPRNWFVEEDWEKTISQHQFKLGDKRRLALNRRRGQLFTLAWNDLFIDTSPDADAQDMMLIMGEIHMAEFERPLRRIKRLFFWQNAKTPLTDIAMAVYTMAYKDDEPYNYHKMGMIVEIDGVLGYFDSKPAKNHIGHGGTFVLRLPPCSF</sequence>
<feature type="compositionally biased region" description="Acidic residues" evidence="1">
    <location>
        <begin position="92"/>
        <end position="105"/>
    </location>
</feature>
<proteinExistence type="predicted"/>
<organism evidence="2 3">
    <name type="scientific">Phyllosticta capitalensis</name>
    <dbReference type="NCBI Taxonomy" id="121624"/>
    <lineage>
        <taxon>Eukaryota</taxon>
        <taxon>Fungi</taxon>
        <taxon>Dikarya</taxon>
        <taxon>Ascomycota</taxon>
        <taxon>Pezizomycotina</taxon>
        <taxon>Dothideomycetes</taxon>
        <taxon>Dothideomycetes incertae sedis</taxon>
        <taxon>Botryosphaeriales</taxon>
        <taxon>Phyllostictaceae</taxon>
        <taxon>Phyllosticta</taxon>
    </lineage>
</organism>
<evidence type="ECO:0000313" key="2">
    <source>
        <dbReference type="EMBL" id="KAK8246667.1"/>
    </source>
</evidence>
<feature type="region of interest" description="Disordered" evidence="1">
    <location>
        <begin position="74"/>
        <end position="152"/>
    </location>
</feature>
<evidence type="ECO:0000256" key="1">
    <source>
        <dbReference type="SAM" id="MobiDB-lite"/>
    </source>
</evidence>
<name>A0ABR1Z397_9PEZI</name>
<evidence type="ECO:0000313" key="3">
    <source>
        <dbReference type="Proteomes" id="UP001492380"/>
    </source>
</evidence>
<protein>
    <recommendedName>
        <fullName evidence="4">RING-type domain-containing protein</fullName>
    </recommendedName>
</protein>
<dbReference type="SUPFAM" id="SSF57850">
    <property type="entry name" value="RING/U-box"/>
    <property type="match status" value="1"/>
</dbReference>
<comment type="caution">
    <text evidence="2">The sequence shown here is derived from an EMBL/GenBank/DDBJ whole genome shotgun (WGS) entry which is preliminary data.</text>
</comment>
<evidence type="ECO:0008006" key="4">
    <source>
        <dbReference type="Google" id="ProtNLM"/>
    </source>
</evidence>
<gene>
    <name evidence="2" type="ORF">HDK90DRAFT_16981</name>
</gene>
<dbReference type="Proteomes" id="UP001492380">
    <property type="component" value="Unassembled WGS sequence"/>
</dbReference>
<accession>A0ABR1Z397</accession>
<dbReference type="EMBL" id="JBBWRZ010000001">
    <property type="protein sequence ID" value="KAK8246667.1"/>
    <property type="molecule type" value="Genomic_DNA"/>
</dbReference>